<feature type="coiled-coil region" evidence="5">
    <location>
        <begin position="231"/>
        <end position="268"/>
    </location>
</feature>
<evidence type="ECO:0000256" key="6">
    <source>
        <dbReference type="SAM" id="Phobius"/>
    </source>
</evidence>
<keyword evidence="4 6" id="KW-0472">Membrane</keyword>
<dbReference type="RefSeq" id="WP_269426614.1">
    <property type="nucleotide sequence ID" value="NZ_JAPWGM010000002.1"/>
</dbReference>
<dbReference type="Gene3D" id="2.40.30.170">
    <property type="match status" value="1"/>
</dbReference>
<keyword evidence="5" id="KW-0175">Coiled coil</keyword>
<evidence type="ECO:0000256" key="2">
    <source>
        <dbReference type="ARBA" id="ARBA00022692"/>
    </source>
</evidence>
<dbReference type="Proteomes" id="UP001144347">
    <property type="component" value="Unassembled WGS sequence"/>
</dbReference>
<evidence type="ECO:0000313" key="8">
    <source>
        <dbReference type="Proteomes" id="UP001144347"/>
    </source>
</evidence>
<evidence type="ECO:0000256" key="4">
    <source>
        <dbReference type="ARBA" id="ARBA00023136"/>
    </source>
</evidence>
<protein>
    <submittedName>
        <fullName evidence="7">HlyD family efflux transporter periplasmic adaptor subunit</fullName>
    </submittedName>
</protein>
<dbReference type="EMBL" id="JAPWGM010000002">
    <property type="protein sequence ID" value="MCZ4243534.1"/>
    <property type="molecule type" value="Genomic_DNA"/>
</dbReference>
<keyword evidence="8" id="KW-1185">Reference proteome</keyword>
<dbReference type="PANTHER" id="PTHR30386:SF26">
    <property type="entry name" value="TRANSPORT PROTEIN COMB"/>
    <property type="match status" value="1"/>
</dbReference>
<evidence type="ECO:0000256" key="3">
    <source>
        <dbReference type="ARBA" id="ARBA00022989"/>
    </source>
</evidence>
<name>A0ABT4L6J2_9SPHI</name>
<proteinExistence type="predicted"/>
<evidence type="ECO:0000256" key="5">
    <source>
        <dbReference type="SAM" id="Coils"/>
    </source>
</evidence>
<comment type="caution">
    <text evidence="7">The sequence shown here is derived from an EMBL/GenBank/DDBJ whole genome shotgun (WGS) entry which is preliminary data.</text>
</comment>
<dbReference type="PRINTS" id="PR01490">
    <property type="entry name" value="RTXTOXIND"/>
</dbReference>
<reference evidence="7" key="1">
    <citation type="submission" date="2022-12" db="EMBL/GenBank/DDBJ databases">
        <title>Genome sequence of HCMS5-2.</title>
        <authorList>
            <person name="Woo H."/>
        </authorList>
    </citation>
    <scope>NUCLEOTIDE SEQUENCE</scope>
    <source>
        <strain evidence="7">HCMS5-2</strain>
    </source>
</reference>
<sequence length="439" mass="50163">MMNDEKLYFPNQRTEEVQHIIDRMPTRFGFWVSAIVVFLFILLFVFGWLVRYPDVVNGQISINASSAPLKLIAGSNGKLKLNGIKSMDEVKEGQVLAYIENPTNPTSVIYVDSLLKLFNPNTDNILNIRQKLPHNFSLGELNAKYYAFANSLQEFINYKQDRLLDKQAQNYIALLNEQRNSISTATKRVEMAKNSLIYVHKFYSRDSTLYTKKVISESELDKTQMSYLSSKDGLQNAINNLINTKQAAQQTESKIQELGIQKPEKEKELQISLISTYNDLVDNIKSWEQKYVFKAPFSGKVQFLKFYNENQFVQAGEQVFTIVPAAEKAFGQVVLPAQGSGKIKTGQEVIVKLDNYPYMEYGSITGRIKSISLTTNTTKTEKADVETYMVLVDFPNQLKTNYGTKLDFKAEAKGSAEIITNDRRLIQRLFDNLKYILKK</sequence>
<dbReference type="PANTHER" id="PTHR30386">
    <property type="entry name" value="MEMBRANE FUSION SUBUNIT OF EMRAB-TOLC MULTIDRUG EFFLUX PUMP"/>
    <property type="match status" value="1"/>
</dbReference>
<evidence type="ECO:0000256" key="1">
    <source>
        <dbReference type="ARBA" id="ARBA00004167"/>
    </source>
</evidence>
<gene>
    <name evidence="7" type="ORF">O0955_05895</name>
</gene>
<keyword evidence="2 6" id="KW-0812">Transmembrane</keyword>
<feature type="transmembrane region" description="Helical" evidence="6">
    <location>
        <begin position="28"/>
        <end position="50"/>
    </location>
</feature>
<evidence type="ECO:0000313" key="7">
    <source>
        <dbReference type="EMBL" id="MCZ4243534.1"/>
    </source>
</evidence>
<keyword evidence="3 6" id="KW-1133">Transmembrane helix</keyword>
<comment type="subcellular location">
    <subcellularLocation>
        <location evidence="1">Membrane</location>
        <topology evidence="1">Single-pass membrane protein</topology>
    </subcellularLocation>
</comment>
<accession>A0ABT4L6J2</accession>
<organism evidence="7 8">
    <name type="scientific">Pedobacter punctiformis</name>
    <dbReference type="NCBI Taxonomy" id="3004097"/>
    <lineage>
        <taxon>Bacteria</taxon>
        <taxon>Pseudomonadati</taxon>
        <taxon>Bacteroidota</taxon>
        <taxon>Sphingobacteriia</taxon>
        <taxon>Sphingobacteriales</taxon>
        <taxon>Sphingobacteriaceae</taxon>
        <taxon>Pedobacter</taxon>
    </lineage>
</organism>
<dbReference type="InterPro" id="IPR050739">
    <property type="entry name" value="MFP"/>
</dbReference>